<dbReference type="RefSeq" id="WP_046555841.1">
    <property type="nucleotide sequence ID" value="NZ_LAHO01000001.1"/>
</dbReference>
<comment type="similarity">
    <text evidence="2">Belongs to the auxin efflux carrier (TC 2.A.69) family.</text>
</comment>
<accession>A0A0M2V8Z0</accession>
<keyword evidence="4" id="KW-1003">Cell membrane</keyword>
<dbReference type="AlphaFoldDB" id="A0A0M2V8Z0"/>
<evidence type="ECO:0000313" key="9">
    <source>
        <dbReference type="EMBL" id="KKO47312.1"/>
    </source>
</evidence>
<dbReference type="PANTHER" id="PTHR36838">
    <property type="entry name" value="AUXIN EFFLUX CARRIER FAMILY PROTEIN"/>
    <property type="match status" value="1"/>
</dbReference>
<comment type="subcellular location">
    <subcellularLocation>
        <location evidence="1">Cell membrane</location>
        <topology evidence="1">Multi-pass membrane protein</topology>
    </subcellularLocation>
</comment>
<feature type="transmembrane region" description="Helical" evidence="8">
    <location>
        <begin position="250"/>
        <end position="273"/>
    </location>
</feature>
<dbReference type="Proteomes" id="UP000034228">
    <property type="component" value="Unassembled WGS sequence"/>
</dbReference>
<evidence type="ECO:0000256" key="6">
    <source>
        <dbReference type="ARBA" id="ARBA00022989"/>
    </source>
</evidence>
<evidence type="ECO:0000256" key="5">
    <source>
        <dbReference type="ARBA" id="ARBA00022692"/>
    </source>
</evidence>
<keyword evidence="5 8" id="KW-0812">Transmembrane</keyword>
<dbReference type="Gene3D" id="1.20.1530.20">
    <property type="match status" value="1"/>
</dbReference>
<feature type="transmembrane region" description="Helical" evidence="8">
    <location>
        <begin position="29"/>
        <end position="51"/>
    </location>
</feature>
<evidence type="ECO:0000256" key="3">
    <source>
        <dbReference type="ARBA" id="ARBA00022448"/>
    </source>
</evidence>
<feature type="transmembrane region" description="Helical" evidence="8">
    <location>
        <begin position="90"/>
        <end position="107"/>
    </location>
</feature>
<sequence>MENFYLVLAYLVIGVVLRRLPAMPENSGIVLNIYVLYVALPALILKSVPLLQFSSALLIPALTPWLLLIAVVATVLLLSKVFGWSRDVTGALLIVLPLGNTSFLGFPMTQALFGSSAMPYAVVYDQVGSFIALATYVTIVAAIYSPQVSKPTTKSILLKIISFPSFIALALGLLLRNVSFPPLADALINNLAATLVPVVMIAVGFQLSFRFSKSEISPLLSALTIKLLMMPLLAWAIWRSLGQSGMAVDISIFQAAMPPMISAGAIAIMAGLAPRLVSGIVGFGILIGLVSLPLVYWLLR</sequence>
<keyword evidence="3" id="KW-0813">Transport</keyword>
<reference evidence="9 10" key="1">
    <citation type="submission" date="2015-03" db="EMBL/GenBank/DDBJ databases">
        <title>Draft genome sequences of two protease-producing strains of Arsukibacterium isolated from two cold and alkaline environments.</title>
        <authorList>
            <person name="Lylloff J.E."/>
            <person name="Skov L.B."/>
            <person name="Jepsen M."/>
            <person name="Hallin P.F."/>
            <person name="Sorensen S.J."/>
            <person name="Stougaard P."/>
            <person name="Glaring M.A."/>
        </authorList>
    </citation>
    <scope>NUCLEOTIDE SEQUENCE [LARGE SCALE GENOMIC DNA]</scope>
    <source>
        <strain evidence="9 10">GCM72</strain>
    </source>
</reference>
<dbReference type="GO" id="GO:0005886">
    <property type="term" value="C:plasma membrane"/>
    <property type="evidence" value="ECO:0007669"/>
    <property type="project" value="UniProtKB-SubCell"/>
</dbReference>
<organism evidence="9 10">
    <name type="scientific">Arsukibacterium ikkense</name>
    <dbReference type="NCBI Taxonomy" id="336831"/>
    <lineage>
        <taxon>Bacteria</taxon>
        <taxon>Pseudomonadati</taxon>
        <taxon>Pseudomonadota</taxon>
        <taxon>Gammaproteobacteria</taxon>
        <taxon>Chromatiales</taxon>
        <taxon>Chromatiaceae</taxon>
        <taxon>Arsukibacterium</taxon>
    </lineage>
</organism>
<dbReference type="GO" id="GO:0055085">
    <property type="term" value="P:transmembrane transport"/>
    <property type="evidence" value="ECO:0007669"/>
    <property type="project" value="InterPro"/>
</dbReference>
<evidence type="ECO:0000313" key="10">
    <source>
        <dbReference type="Proteomes" id="UP000034228"/>
    </source>
</evidence>
<name>A0A0M2V8Z0_9GAMM</name>
<feature type="transmembrane region" description="Helical" evidence="8">
    <location>
        <begin position="187"/>
        <end position="207"/>
    </location>
</feature>
<evidence type="ECO:0000256" key="8">
    <source>
        <dbReference type="SAM" id="Phobius"/>
    </source>
</evidence>
<evidence type="ECO:0000256" key="2">
    <source>
        <dbReference type="ARBA" id="ARBA00010145"/>
    </source>
</evidence>
<evidence type="ECO:0000256" key="7">
    <source>
        <dbReference type="ARBA" id="ARBA00023136"/>
    </source>
</evidence>
<dbReference type="Pfam" id="PF03547">
    <property type="entry name" value="Mem_trans"/>
    <property type="match status" value="1"/>
</dbReference>
<dbReference type="PATRIC" id="fig|336831.14.peg.2477"/>
<keyword evidence="10" id="KW-1185">Reference proteome</keyword>
<dbReference type="PANTHER" id="PTHR36838:SF1">
    <property type="entry name" value="SLR1864 PROTEIN"/>
    <property type="match status" value="1"/>
</dbReference>
<feature type="transmembrane region" description="Helical" evidence="8">
    <location>
        <begin position="219"/>
        <end position="238"/>
    </location>
</feature>
<evidence type="ECO:0000256" key="1">
    <source>
        <dbReference type="ARBA" id="ARBA00004651"/>
    </source>
</evidence>
<proteinExistence type="inferred from homology"/>
<gene>
    <name evidence="9" type="ORF">WG68_01335</name>
</gene>
<feature type="transmembrane region" description="Helical" evidence="8">
    <location>
        <begin position="57"/>
        <end position="78"/>
    </location>
</feature>
<dbReference type="InterPro" id="IPR004776">
    <property type="entry name" value="Mem_transp_PIN-like"/>
</dbReference>
<protein>
    <submittedName>
        <fullName evidence="9">Membrane protein</fullName>
    </submittedName>
</protein>
<dbReference type="STRING" id="336831.WG68_01335"/>
<feature type="transmembrane region" description="Helical" evidence="8">
    <location>
        <begin position="156"/>
        <end position="175"/>
    </location>
</feature>
<comment type="caution">
    <text evidence="9">The sequence shown here is derived from an EMBL/GenBank/DDBJ whole genome shotgun (WGS) entry which is preliminary data.</text>
</comment>
<feature type="transmembrane region" description="Helical" evidence="8">
    <location>
        <begin position="127"/>
        <end position="144"/>
    </location>
</feature>
<feature type="transmembrane region" description="Helical" evidence="8">
    <location>
        <begin position="6"/>
        <end position="22"/>
    </location>
</feature>
<evidence type="ECO:0000256" key="4">
    <source>
        <dbReference type="ARBA" id="ARBA00022475"/>
    </source>
</evidence>
<keyword evidence="6 8" id="KW-1133">Transmembrane helix</keyword>
<feature type="transmembrane region" description="Helical" evidence="8">
    <location>
        <begin position="280"/>
        <end position="299"/>
    </location>
</feature>
<dbReference type="EMBL" id="LAHO01000001">
    <property type="protein sequence ID" value="KKO47312.1"/>
    <property type="molecule type" value="Genomic_DNA"/>
</dbReference>
<dbReference type="OrthoDB" id="9786183at2"/>
<keyword evidence="7 8" id="KW-0472">Membrane</keyword>
<dbReference type="InterPro" id="IPR038770">
    <property type="entry name" value="Na+/solute_symporter_sf"/>
</dbReference>